<keyword evidence="3 10" id="KW-0132">Cell division</keyword>
<dbReference type="InterPro" id="IPR027417">
    <property type="entry name" value="P-loop_NTPase"/>
</dbReference>
<dbReference type="InterPro" id="IPR030393">
    <property type="entry name" value="G_ENGB_dom"/>
</dbReference>
<evidence type="ECO:0000256" key="1">
    <source>
        <dbReference type="ARBA" id="ARBA00001946"/>
    </source>
</evidence>
<proteinExistence type="inferred from homology"/>
<keyword evidence="5 10" id="KW-0547">Nucleotide-binding</keyword>
<dbReference type="SUPFAM" id="SSF52540">
    <property type="entry name" value="P-loop containing nucleoside triphosphate hydrolases"/>
    <property type="match status" value="1"/>
</dbReference>
<evidence type="ECO:0000256" key="2">
    <source>
        <dbReference type="ARBA" id="ARBA00009638"/>
    </source>
</evidence>
<dbReference type="FunFam" id="3.40.50.300:FF:000098">
    <property type="entry name" value="Probable GTP-binding protein EngB"/>
    <property type="match status" value="1"/>
</dbReference>
<keyword evidence="6" id="KW-0460">Magnesium</keyword>
<evidence type="ECO:0000256" key="9">
    <source>
        <dbReference type="ARBA" id="ARBA00023306"/>
    </source>
</evidence>
<keyword evidence="9 10" id="KW-0131">Cell cycle</keyword>
<dbReference type="GO" id="GO:0000917">
    <property type="term" value="P:division septum assembly"/>
    <property type="evidence" value="ECO:0007669"/>
    <property type="project" value="UniProtKB-KW"/>
</dbReference>
<dbReference type="InterPro" id="IPR019987">
    <property type="entry name" value="GTP-bd_ribosome_bio_YsxC"/>
</dbReference>
<evidence type="ECO:0000256" key="5">
    <source>
        <dbReference type="ARBA" id="ARBA00022741"/>
    </source>
</evidence>
<dbReference type="PROSITE" id="PS51706">
    <property type="entry name" value="G_ENGB"/>
    <property type="match status" value="1"/>
</dbReference>
<dbReference type="RefSeq" id="WP_348946224.1">
    <property type="nucleotide sequence ID" value="NZ_CP157355.1"/>
</dbReference>
<evidence type="ECO:0000256" key="4">
    <source>
        <dbReference type="ARBA" id="ARBA00022723"/>
    </source>
</evidence>
<dbReference type="KEGG" id="cmav:ABHF33_06850"/>
<dbReference type="CDD" id="cd01876">
    <property type="entry name" value="YihA_EngB"/>
    <property type="match status" value="1"/>
</dbReference>
<dbReference type="InterPro" id="IPR006073">
    <property type="entry name" value="GTP-bd"/>
</dbReference>
<reference evidence="12" key="1">
    <citation type="submission" date="2024-05" db="EMBL/GenBank/DDBJ databases">
        <authorList>
            <person name="Yang L."/>
            <person name="Pan L."/>
        </authorList>
    </citation>
    <scope>NUCLEOTIDE SEQUENCE</scope>
    <source>
        <strain evidence="12">FCG-7</strain>
    </source>
</reference>
<dbReference type="NCBIfam" id="TIGR03598">
    <property type="entry name" value="GTPase_YsxC"/>
    <property type="match status" value="1"/>
</dbReference>
<evidence type="ECO:0000256" key="10">
    <source>
        <dbReference type="HAMAP-Rule" id="MF_00321"/>
    </source>
</evidence>
<keyword evidence="4" id="KW-0479">Metal-binding</keyword>
<organism evidence="12">
    <name type="scientific">Chitinibacter mangrovi</name>
    <dbReference type="NCBI Taxonomy" id="3153927"/>
    <lineage>
        <taxon>Bacteria</taxon>
        <taxon>Pseudomonadati</taxon>
        <taxon>Pseudomonadota</taxon>
        <taxon>Betaproteobacteria</taxon>
        <taxon>Neisseriales</taxon>
        <taxon>Chitinibacteraceae</taxon>
        <taxon>Chitinibacter</taxon>
    </lineage>
</organism>
<dbReference type="HAMAP" id="MF_00321">
    <property type="entry name" value="GTPase_EngB"/>
    <property type="match status" value="1"/>
</dbReference>
<comment type="similarity">
    <text evidence="2 10">Belongs to the TRAFAC class TrmE-Era-EngA-EngB-Septin-like GTPase superfamily. EngB GTPase family.</text>
</comment>
<protein>
    <recommendedName>
        <fullName evidence="10">Probable GTP-binding protein EngB</fullName>
    </recommendedName>
</protein>
<keyword evidence="8 10" id="KW-0717">Septation</keyword>
<evidence type="ECO:0000313" key="12">
    <source>
        <dbReference type="EMBL" id="XBM01979.1"/>
    </source>
</evidence>
<evidence type="ECO:0000256" key="3">
    <source>
        <dbReference type="ARBA" id="ARBA00022618"/>
    </source>
</evidence>
<dbReference type="GO" id="GO:0046872">
    <property type="term" value="F:metal ion binding"/>
    <property type="evidence" value="ECO:0007669"/>
    <property type="project" value="UniProtKB-KW"/>
</dbReference>
<evidence type="ECO:0000259" key="11">
    <source>
        <dbReference type="PROSITE" id="PS51706"/>
    </source>
</evidence>
<dbReference type="GO" id="GO:0005829">
    <property type="term" value="C:cytosol"/>
    <property type="evidence" value="ECO:0007669"/>
    <property type="project" value="TreeGrafter"/>
</dbReference>
<comment type="function">
    <text evidence="10">Necessary for normal cell division and for the maintenance of normal septation.</text>
</comment>
<dbReference type="AlphaFoldDB" id="A0AAU7FEN0"/>
<evidence type="ECO:0000256" key="8">
    <source>
        <dbReference type="ARBA" id="ARBA00023210"/>
    </source>
</evidence>
<keyword evidence="7 10" id="KW-0342">GTP-binding</keyword>
<dbReference type="Pfam" id="PF01926">
    <property type="entry name" value="MMR_HSR1"/>
    <property type="match status" value="1"/>
</dbReference>
<evidence type="ECO:0000256" key="7">
    <source>
        <dbReference type="ARBA" id="ARBA00023134"/>
    </source>
</evidence>
<dbReference type="PANTHER" id="PTHR11649">
    <property type="entry name" value="MSS1/TRME-RELATED GTP-BINDING PROTEIN"/>
    <property type="match status" value="1"/>
</dbReference>
<accession>A0AAU7FEN0</accession>
<dbReference type="EMBL" id="CP157355">
    <property type="protein sequence ID" value="XBM01979.1"/>
    <property type="molecule type" value="Genomic_DNA"/>
</dbReference>
<dbReference type="GO" id="GO:0005525">
    <property type="term" value="F:GTP binding"/>
    <property type="evidence" value="ECO:0007669"/>
    <property type="project" value="UniProtKB-UniRule"/>
</dbReference>
<dbReference type="Gene3D" id="3.40.50.300">
    <property type="entry name" value="P-loop containing nucleotide triphosphate hydrolases"/>
    <property type="match status" value="1"/>
</dbReference>
<name>A0AAU7FEN0_9NEIS</name>
<feature type="domain" description="EngB-type G" evidence="11">
    <location>
        <begin position="22"/>
        <end position="195"/>
    </location>
</feature>
<comment type="cofactor">
    <cofactor evidence="1">
        <name>Mg(2+)</name>
        <dbReference type="ChEBI" id="CHEBI:18420"/>
    </cofactor>
</comment>
<sequence length="209" mass="23228">MSLFQGLTFLTTVNDLKALPPEGIEVAFAGRSNAGKSSAINTLANHTRLAYVSKTPGRTQHINYFDFGAERRLVDLPGYGYAAVPEAVRRHWQGLLGKYLESRPNLIGLVLIMDSRRPLTDLDRVMLEFFLPTGKPVHCVLTKSDKLNNQEKVLALRGVKDEFKNNPQITVQLFSSLKKQGVAEVENVIGGWFDSVQQPSESLEPMDGE</sequence>
<gene>
    <name evidence="12" type="primary">yihA</name>
    <name evidence="10" type="synonym">engB</name>
    <name evidence="12" type="ORF">ABHF33_06850</name>
</gene>
<evidence type="ECO:0000256" key="6">
    <source>
        <dbReference type="ARBA" id="ARBA00022842"/>
    </source>
</evidence>
<dbReference type="PANTHER" id="PTHR11649:SF13">
    <property type="entry name" value="ENGB-TYPE G DOMAIN-CONTAINING PROTEIN"/>
    <property type="match status" value="1"/>
</dbReference>